<evidence type="ECO:0000313" key="1">
    <source>
        <dbReference type="EMBL" id="BDT63381.1"/>
    </source>
</evidence>
<accession>A0A9C7BP03</accession>
<name>A0A9C7BP03_9VIRU</name>
<proteinExistence type="predicted"/>
<organism evidence="1">
    <name type="scientific">Armadillidium vulgare clopovirus</name>
    <dbReference type="NCBI Taxonomy" id="2984284"/>
    <lineage>
        <taxon>Viruses</taxon>
        <taxon>Viruses incertae sedis</taxon>
        <taxon>Naldaviricetes</taxon>
        <taxon>Nimaviridae</taxon>
    </lineage>
</organism>
<reference evidence="1" key="1">
    <citation type="submission" date="2022-10" db="EMBL/GenBank/DDBJ databases">
        <title>Genome sequences of endogenous nimaviruses in decapod crustaceans.</title>
        <authorList>
            <person name="Kawato S."/>
            <person name="Nozaki R."/>
            <person name="Kondo H."/>
            <person name="Hirono I."/>
        </authorList>
    </citation>
    <scope>NUCLEOTIDE SEQUENCE</scope>
    <source>
        <strain evidence="1">TUMSAT20210906</strain>
    </source>
</reference>
<dbReference type="EMBL" id="LC738883">
    <property type="protein sequence ID" value="BDT63381.1"/>
    <property type="molecule type" value="Genomic_DNA"/>
</dbReference>
<sequence length="291" mass="34759">MYRNEDYYYFENQEFKADKSNNALSFKCQKNGTHSFAFVNESRKRFILNIESLQQVLKLLRMFSSQEEKSFRLRVAIEENARNLAAGEKKAEEEETNNDDDDFEVNAVNKESLTPQRIYNGESKNKYNIYLTMTKYQYGKGVDEICLQDKGYKFYLNGRFLIQNIIDMESDIEKFILEFKNYQKILNHSEESFVQFYTNVRIEEGRVEEQKRFLDTSDEDEDVYLGNFLRNKRMMNEFKFRLSNNISKTFSSSSEVRLGCIIYILTHREFQFNKFKKMVSNNKKTIKKCVV</sequence>
<protein>
    <submittedName>
        <fullName evidence="1">Uncharacterized protein</fullName>
    </submittedName>
</protein>